<gene>
    <name evidence="1" type="ORF">N0F65_007836</name>
</gene>
<dbReference type="AlphaFoldDB" id="A0AAV2Z1P5"/>
<proteinExistence type="predicted"/>
<name>A0AAV2Z1P5_9STRA</name>
<organism evidence="1 2">
    <name type="scientific">Lagenidium giganteum</name>
    <dbReference type="NCBI Taxonomy" id="4803"/>
    <lineage>
        <taxon>Eukaryota</taxon>
        <taxon>Sar</taxon>
        <taxon>Stramenopiles</taxon>
        <taxon>Oomycota</taxon>
        <taxon>Peronosporomycetes</taxon>
        <taxon>Pythiales</taxon>
        <taxon>Pythiaceae</taxon>
    </lineage>
</organism>
<keyword evidence="2" id="KW-1185">Reference proteome</keyword>
<reference evidence="1" key="1">
    <citation type="submission" date="2022-11" db="EMBL/GenBank/DDBJ databases">
        <authorList>
            <person name="Morgan W.R."/>
            <person name="Tartar A."/>
        </authorList>
    </citation>
    <scope>NUCLEOTIDE SEQUENCE</scope>
    <source>
        <strain evidence="1">ARSEF 373</strain>
    </source>
</reference>
<evidence type="ECO:0000313" key="1">
    <source>
        <dbReference type="EMBL" id="DBA00211.1"/>
    </source>
</evidence>
<sequence>MWVVNLDEELVETTARDAAQHWRYQRNPEVVVAFREHHGAPAGQEREETRAKVTSWVDGVASVHAERHADGRDQQAERNWCSELATRLVALVLDGEHTNEQHGRAEELGVEGRRVGHQVTWVRGKMHLLGSVVWIGVVDEWAVHHEDHEGSTERTQHLCHDVAWHLAPRDALVDGEGDGDGRVQVRAADATSNVHAQHDGDAPAQVDAHERATRIFRQRHLVVDAHAEREQHKHAKELGQALAQMWALDSVWADLGHRNVSVPSILHVALFKLGVVLNRNVREVCGFHSRVLTLQCHGVVVVVAKTGQMRRVGHWRPSLLGALEEAKAN</sequence>
<dbReference type="EMBL" id="DAKRPA010000068">
    <property type="protein sequence ID" value="DBA00211.1"/>
    <property type="molecule type" value="Genomic_DNA"/>
</dbReference>
<comment type="caution">
    <text evidence="1">The sequence shown here is derived from an EMBL/GenBank/DDBJ whole genome shotgun (WGS) entry which is preliminary data.</text>
</comment>
<dbReference type="Proteomes" id="UP001146120">
    <property type="component" value="Unassembled WGS sequence"/>
</dbReference>
<evidence type="ECO:0000313" key="2">
    <source>
        <dbReference type="Proteomes" id="UP001146120"/>
    </source>
</evidence>
<accession>A0AAV2Z1P5</accession>
<protein>
    <submittedName>
        <fullName evidence="1">Uncharacterized protein</fullName>
    </submittedName>
</protein>
<reference evidence="1" key="2">
    <citation type="journal article" date="2023" name="Microbiol Resour">
        <title>Decontamination and Annotation of the Draft Genome Sequence of the Oomycete Lagenidium giganteum ARSEF 373.</title>
        <authorList>
            <person name="Morgan W.R."/>
            <person name="Tartar A."/>
        </authorList>
    </citation>
    <scope>NUCLEOTIDE SEQUENCE</scope>
    <source>
        <strain evidence="1">ARSEF 373</strain>
    </source>
</reference>